<dbReference type="Proteomes" id="UP000273001">
    <property type="component" value="Chromosome"/>
</dbReference>
<accession>A0ABM6Z244</accession>
<dbReference type="Pfam" id="PF14885">
    <property type="entry name" value="GHL15"/>
    <property type="match status" value="1"/>
</dbReference>
<name>A0ABM6Z244_9ACTO</name>
<dbReference type="InterPro" id="IPR029455">
    <property type="entry name" value="GHL15"/>
</dbReference>
<reference evidence="1 2" key="1">
    <citation type="submission" date="2018-09" db="EMBL/GenBank/DDBJ databases">
        <authorList>
            <person name="Li J."/>
        </authorList>
    </citation>
    <scope>NUCLEOTIDE SEQUENCE [LARGE SCALE GENOMIC DNA]</scope>
    <source>
        <strain evidence="1 2">2129</strain>
    </source>
</reference>
<dbReference type="RefSeq" id="WP_120203644.1">
    <property type="nucleotide sequence ID" value="NZ_CP032514.1"/>
</dbReference>
<evidence type="ECO:0000313" key="1">
    <source>
        <dbReference type="EMBL" id="AYD89206.1"/>
    </source>
</evidence>
<dbReference type="InterPro" id="IPR013785">
    <property type="entry name" value="Aldolase_TIM"/>
</dbReference>
<keyword evidence="2" id="KW-1185">Reference proteome</keyword>
<protein>
    <submittedName>
        <fullName evidence="1">Uncharacterized protein</fullName>
    </submittedName>
</protein>
<dbReference type="EMBL" id="CP032514">
    <property type="protein sequence ID" value="AYD89206.1"/>
    <property type="molecule type" value="Genomic_DNA"/>
</dbReference>
<gene>
    <name evidence="1" type="ORF">D5R93_02480</name>
</gene>
<organism evidence="1 2">
    <name type="scientific">Actinomyces lilanjuaniae</name>
    <dbReference type="NCBI Taxonomy" id="2321394"/>
    <lineage>
        <taxon>Bacteria</taxon>
        <taxon>Bacillati</taxon>
        <taxon>Actinomycetota</taxon>
        <taxon>Actinomycetes</taxon>
        <taxon>Actinomycetales</taxon>
        <taxon>Actinomycetaceae</taxon>
        <taxon>Actinomyces</taxon>
    </lineage>
</organism>
<evidence type="ECO:0000313" key="2">
    <source>
        <dbReference type="Proteomes" id="UP000273001"/>
    </source>
</evidence>
<proteinExistence type="predicted"/>
<dbReference type="Gene3D" id="3.20.20.70">
    <property type="entry name" value="Aldolase class I"/>
    <property type="match status" value="1"/>
</dbReference>
<sequence>MSGVGAWVRYGDPLGREEVDFAARHYRVAILQPWETQAAERLKQERPDMTVLAYRCLSSARDFEPPQRCASGLTFDELRQRDWLARRRDGSLVEWSSYPGHFQARVWDPGYRVRWVEQVCEDIADTAFDGVMSDNDVFEDYYDLDLPLEGVEDAASLRRVLDGFVEQVGWGLAGVGKILVPNIAEARREPGRWEYHASWGGGFDECWLGWGEATLFDEPTSLAQVHELDGPGLSVVRTPDGGGGGSPHPLYGLAAFWVFGAGEGAYTATGHDDYSRTPWFPALDADLGAPLEAPHRQAGVWVREFEGGTAAVVLDPDRGGELDLAPGMVCPGPQGRPDGELLPRRVALAPHHGLLALRP</sequence>